<dbReference type="EMBL" id="CAFBMD010000056">
    <property type="protein sequence ID" value="CAB4898542.1"/>
    <property type="molecule type" value="Genomic_DNA"/>
</dbReference>
<evidence type="ECO:0000313" key="2">
    <source>
        <dbReference type="EMBL" id="CAB4691003.1"/>
    </source>
</evidence>
<dbReference type="EMBL" id="CAFBQA010000003">
    <property type="protein sequence ID" value="CAB5034028.1"/>
    <property type="molecule type" value="Genomic_DNA"/>
</dbReference>
<name>A0A6J7FRY9_9ZZZZ</name>
<organism evidence="4">
    <name type="scientific">freshwater metagenome</name>
    <dbReference type="NCBI Taxonomy" id="449393"/>
    <lineage>
        <taxon>unclassified sequences</taxon>
        <taxon>metagenomes</taxon>
        <taxon>ecological metagenomes</taxon>
    </lineage>
</organism>
<gene>
    <name evidence="2" type="ORF">UFOPK2593_00048</name>
    <name evidence="3" type="ORF">UFOPK2894_00605</name>
    <name evidence="4" type="ORF">UFOPK3492_00818</name>
    <name evidence="5" type="ORF">UFOPK4234_00118</name>
    <name evidence="6" type="ORF">UFOPK4295_00558</name>
</gene>
<dbReference type="InterPro" id="IPR003593">
    <property type="entry name" value="AAA+_ATPase"/>
</dbReference>
<protein>
    <submittedName>
        <fullName evidence="4">Unannotated protein</fullName>
    </submittedName>
</protein>
<dbReference type="InterPro" id="IPR011704">
    <property type="entry name" value="ATPase_dyneun-rel_AAA"/>
</dbReference>
<dbReference type="InterPro" id="IPR027417">
    <property type="entry name" value="P-loop_NTPase"/>
</dbReference>
<dbReference type="SUPFAM" id="SSF52540">
    <property type="entry name" value="P-loop containing nucleoside triphosphate hydrolases"/>
    <property type="match status" value="1"/>
</dbReference>
<dbReference type="GO" id="GO:0016887">
    <property type="term" value="F:ATP hydrolysis activity"/>
    <property type="evidence" value="ECO:0007669"/>
    <property type="project" value="InterPro"/>
</dbReference>
<evidence type="ECO:0000313" key="3">
    <source>
        <dbReference type="EMBL" id="CAB4771394.1"/>
    </source>
</evidence>
<accession>A0A6J7FRY9</accession>
<dbReference type="CDD" id="cd00009">
    <property type="entry name" value="AAA"/>
    <property type="match status" value="1"/>
</dbReference>
<dbReference type="PANTHER" id="PTHR42759">
    <property type="entry name" value="MOXR FAMILY PROTEIN"/>
    <property type="match status" value="1"/>
</dbReference>
<dbReference type="Gene3D" id="3.40.50.300">
    <property type="entry name" value="P-loop containing nucleotide triphosphate hydrolases"/>
    <property type="match status" value="1"/>
</dbReference>
<dbReference type="Pfam" id="PF07728">
    <property type="entry name" value="AAA_5"/>
    <property type="match status" value="1"/>
</dbReference>
<dbReference type="EMBL" id="CAFBQF010000021">
    <property type="protein sequence ID" value="CAB5047627.1"/>
    <property type="molecule type" value="Genomic_DNA"/>
</dbReference>
<feature type="domain" description="AAA+ ATPase" evidence="1">
    <location>
        <begin position="43"/>
        <end position="208"/>
    </location>
</feature>
<reference evidence="4" key="1">
    <citation type="submission" date="2020-05" db="EMBL/GenBank/DDBJ databases">
        <authorList>
            <person name="Chiriac C."/>
            <person name="Salcher M."/>
            <person name="Ghai R."/>
            <person name="Kavagutti S V."/>
        </authorList>
    </citation>
    <scope>NUCLEOTIDE SEQUENCE</scope>
</reference>
<dbReference type="EMBL" id="CAEZXW010000002">
    <property type="protein sequence ID" value="CAB4691003.1"/>
    <property type="molecule type" value="Genomic_DNA"/>
</dbReference>
<dbReference type="PANTHER" id="PTHR42759:SF1">
    <property type="entry name" value="MAGNESIUM-CHELATASE SUBUNIT CHLD"/>
    <property type="match status" value="1"/>
</dbReference>
<sequence length="298" mass="33227">MTLDNHASRALPSSVQELTDVLRSDGYIADRGLSTALYIALTLGRPLLLEGEVGVGKTELAKTLASLFGRKLVRLQCYEGIDTNQALYEWDYARQMLQIRALSESEMKEDAVDKLFSAKFLLERPLLEAIRAGDQCVLLIDEVDRADDEFEAFLLELLSDFQITIPEIGTIKAQSRPIVILTSNRTRELHDALKRRCLYNWIGFPDPAREVEIIQARIPDVSEKMANRVVAAVNRLRDMELAKPPGVSETLDWVAALDALGADELTAQSADDTLGSIVKDRDDLELVRTNIQEVVSSV</sequence>
<evidence type="ECO:0000313" key="5">
    <source>
        <dbReference type="EMBL" id="CAB5034028.1"/>
    </source>
</evidence>
<dbReference type="SMART" id="SM00382">
    <property type="entry name" value="AAA"/>
    <property type="match status" value="1"/>
</dbReference>
<evidence type="ECO:0000259" key="1">
    <source>
        <dbReference type="SMART" id="SM00382"/>
    </source>
</evidence>
<evidence type="ECO:0000313" key="6">
    <source>
        <dbReference type="EMBL" id="CAB5047627.1"/>
    </source>
</evidence>
<proteinExistence type="predicted"/>
<evidence type="ECO:0000313" key="4">
    <source>
        <dbReference type="EMBL" id="CAB4898542.1"/>
    </source>
</evidence>
<dbReference type="AlphaFoldDB" id="A0A6J7FRY9"/>
<dbReference type="GO" id="GO:0005524">
    <property type="term" value="F:ATP binding"/>
    <property type="evidence" value="ECO:0007669"/>
    <property type="project" value="InterPro"/>
</dbReference>
<dbReference type="EMBL" id="CAEZZQ010000028">
    <property type="protein sequence ID" value="CAB4771394.1"/>
    <property type="molecule type" value="Genomic_DNA"/>
</dbReference>
<dbReference type="InterPro" id="IPR050764">
    <property type="entry name" value="CbbQ/NirQ/NorQ/GpvN"/>
</dbReference>